<dbReference type="Pfam" id="PF00581">
    <property type="entry name" value="Rhodanese"/>
    <property type="match status" value="1"/>
</dbReference>
<reference evidence="8 9" key="1">
    <citation type="journal article" date="2022" name="bioRxiv">
        <title>Genomics of Preaxostyla Flagellates Illuminates Evolutionary Transitions and the Path Towards Mitochondrial Loss.</title>
        <authorList>
            <person name="Novak L.V.F."/>
            <person name="Treitli S.C."/>
            <person name="Pyrih J."/>
            <person name="Halakuc P."/>
            <person name="Pipaliya S.V."/>
            <person name="Vacek V."/>
            <person name="Brzon O."/>
            <person name="Soukal P."/>
            <person name="Eme L."/>
            <person name="Dacks J.B."/>
            <person name="Karnkowska A."/>
            <person name="Elias M."/>
            <person name="Hampl V."/>
        </authorList>
    </citation>
    <scope>NUCLEOTIDE SEQUENCE [LARGE SCALE GENOMIC DNA]</scope>
    <source>
        <strain evidence="8">NAU3</strain>
        <tissue evidence="8">Gut</tissue>
    </source>
</reference>
<dbReference type="SMART" id="SM00450">
    <property type="entry name" value="RHOD"/>
    <property type="match status" value="1"/>
</dbReference>
<proteinExistence type="inferred from homology"/>
<evidence type="ECO:0000256" key="2">
    <source>
        <dbReference type="ARBA" id="ARBA00013064"/>
    </source>
</evidence>
<evidence type="ECO:0000313" key="8">
    <source>
        <dbReference type="EMBL" id="KAK2951723.1"/>
    </source>
</evidence>
<dbReference type="PANTHER" id="PTHR10828">
    <property type="entry name" value="M-PHASE INDUCER PHOSPHATASE DUAL SPECIFICITY PHOSPHATASE CDC25"/>
    <property type="match status" value="1"/>
</dbReference>
<comment type="caution">
    <text evidence="8">The sequence shown here is derived from an EMBL/GenBank/DDBJ whole genome shotgun (WGS) entry which is preliminary data.</text>
</comment>
<name>A0ABQ9XK49_9EUKA</name>
<feature type="domain" description="Rhodanese" evidence="7">
    <location>
        <begin position="45"/>
        <end position="145"/>
    </location>
</feature>
<evidence type="ECO:0000256" key="6">
    <source>
        <dbReference type="ARBA" id="ARBA00023306"/>
    </source>
</evidence>
<dbReference type="PROSITE" id="PS50206">
    <property type="entry name" value="RHODANESE_3"/>
    <property type="match status" value="1"/>
</dbReference>
<dbReference type="EMBL" id="JARBJD010000114">
    <property type="protein sequence ID" value="KAK2951723.1"/>
    <property type="molecule type" value="Genomic_DNA"/>
</dbReference>
<evidence type="ECO:0000259" key="7">
    <source>
        <dbReference type="PROSITE" id="PS50206"/>
    </source>
</evidence>
<dbReference type="PRINTS" id="PR00716">
    <property type="entry name" value="MPIPHPHTASE"/>
</dbReference>
<keyword evidence="9" id="KW-1185">Reference proteome</keyword>
<evidence type="ECO:0000256" key="1">
    <source>
        <dbReference type="ARBA" id="ARBA00011065"/>
    </source>
</evidence>
<dbReference type="InterPro" id="IPR036873">
    <property type="entry name" value="Rhodanese-like_dom_sf"/>
</dbReference>
<comment type="similarity">
    <text evidence="1">Belongs to the MPI phosphatase family.</text>
</comment>
<evidence type="ECO:0000256" key="5">
    <source>
        <dbReference type="ARBA" id="ARBA00022912"/>
    </source>
</evidence>
<dbReference type="SUPFAM" id="SSF52821">
    <property type="entry name" value="Rhodanese/Cell cycle control phosphatase"/>
    <property type="match status" value="1"/>
</dbReference>
<dbReference type="InterPro" id="IPR000751">
    <property type="entry name" value="MPI_Phosphatase"/>
</dbReference>
<protein>
    <recommendedName>
        <fullName evidence="2">protein-tyrosine-phosphatase</fullName>
        <ecNumber evidence="2">3.1.3.48</ecNumber>
    </recommendedName>
</protein>
<dbReference type="GO" id="GO:0004725">
    <property type="term" value="F:protein tyrosine phosphatase activity"/>
    <property type="evidence" value="ECO:0007669"/>
    <property type="project" value="UniProtKB-EC"/>
</dbReference>
<evidence type="ECO:0000256" key="3">
    <source>
        <dbReference type="ARBA" id="ARBA00022618"/>
    </source>
</evidence>
<gene>
    <name evidence="8" type="ORF">BLNAU_13335</name>
</gene>
<dbReference type="Gene3D" id="3.40.250.10">
    <property type="entry name" value="Rhodanese-like domain"/>
    <property type="match status" value="1"/>
</dbReference>
<sequence>MDDSFVYMKHALSSPQKPAIPASTDDSIWLISPENMIRVMTGKYTKHKYILLDTRYPYEYDGGHLANALNIYTEEQMTEIFFSLPSTNGSDIIIVFHCEFSSERAPTMAKRLRKTDRDMSEYPHLHYPQVYILEGGYHRFFHQFGHCPEFFSRDFKYISMFDSRYINECKKFQNQRPHKSVNRSRSLFNPTKHHQKKIALTQIERVSTDK</sequence>
<evidence type="ECO:0000313" key="9">
    <source>
        <dbReference type="Proteomes" id="UP001281761"/>
    </source>
</evidence>
<organism evidence="8 9">
    <name type="scientific">Blattamonas nauphoetae</name>
    <dbReference type="NCBI Taxonomy" id="2049346"/>
    <lineage>
        <taxon>Eukaryota</taxon>
        <taxon>Metamonada</taxon>
        <taxon>Preaxostyla</taxon>
        <taxon>Oxymonadida</taxon>
        <taxon>Blattamonas</taxon>
    </lineage>
</organism>
<keyword evidence="4 8" id="KW-0378">Hydrolase</keyword>
<keyword evidence="3" id="KW-0132">Cell division</keyword>
<dbReference type="Proteomes" id="UP001281761">
    <property type="component" value="Unassembled WGS sequence"/>
</dbReference>
<accession>A0ABQ9XK49</accession>
<dbReference type="EC" id="3.1.3.48" evidence="2"/>
<keyword evidence="5" id="KW-0904">Protein phosphatase</keyword>
<dbReference type="PANTHER" id="PTHR10828:SF17">
    <property type="entry name" value="PROTEIN-TYROSINE-PHOSPHATASE"/>
    <property type="match status" value="1"/>
</dbReference>
<keyword evidence="6" id="KW-0131">Cell cycle</keyword>
<evidence type="ECO:0000256" key="4">
    <source>
        <dbReference type="ARBA" id="ARBA00022801"/>
    </source>
</evidence>
<dbReference type="InterPro" id="IPR001763">
    <property type="entry name" value="Rhodanese-like_dom"/>
</dbReference>